<evidence type="ECO:0000256" key="1">
    <source>
        <dbReference type="ARBA" id="ARBA00000085"/>
    </source>
</evidence>
<dbReference type="InterPro" id="IPR003594">
    <property type="entry name" value="HATPase_dom"/>
</dbReference>
<accession>A0A0C1YM28</accession>
<dbReference type="AlphaFoldDB" id="A0A0C1YM28"/>
<evidence type="ECO:0000313" key="6">
    <source>
        <dbReference type="EMBL" id="KIF81552.1"/>
    </source>
</evidence>
<dbReference type="Proteomes" id="UP000031572">
    <property type="component" value="Unassembled WGS sequence"/>
</dbReference>
<dbReference type="EC" id="2.7.13.3" evidence="2"/>
<organism evidence="6 7">
    <name type="scientific">Noviherbaspirillum autotrophicum</name>
    <dbReference type="NCBI Taxonomy" id="709839"/>
    <lineage>
        <taxon>Bacteria</taxon>
        <taxon>Pseudomonadati</taxon>
        <taxon>Pseudomonadota</taxon>
        <taxon>Betaproteobacteria</taxon>
        <taxon>Burkholderiales</taxon>
        <taxon>Oxalobacteraceae</taxon>
        <taxon>Noviherbaspirillum</taxon>
    </lineage>
</organism>
<dbReference type="PANTHER" id="PTHR43547:SF2">
    <property type="entry name" value="HYBRID SIGNAL TRANSDUCTION HISTIDINE KINASE C"/>
    <property type="match status" value="1"/>
</dbReference>
<dbReference type="STRING" id="709839.TSA66_13250"/>
<evidence type="ECO:0000256" key="2">
    <source>
        <dbReference type="ARBA" id="ARBA00012438"/>
    </source>
</evidence>
<dbReference type="InterPro" id="IPR003018">
    <property type="entry name" value="GAF"/>
</dbReference>
<feature type="transmembrane region" description="Helical" evidence="4">
    <location>
        <begin position="99"/>
        <end position="119"/>
    </location>
</feature>
<keyword evidence="4" id="KW-0472">Membrane</keyword>
<dbReference type="PROSITE" id="PS50109">
    <property type="entry name" value="HIS_KIN"/>
    <property type="match status" value="1"/>
</dbReference>
<evidence type="ECO:0000259" key="5">
    <source>
        <dbReference type="PROSITE" id="PS50109"/>
    </source>
</evidence>
<dbReference type="Gene3D" id="3.30.565.10">
    <property type="entry name" value="Histidine kinase-like ATPase, C-terminal domain"/>
    <property type="match status" value="1"/>
</dbReference>
<feature type="transmembrane region" description="Helical" evidence="4">
    <location>
        <begin position="62"/>
        <end position="87"/>
    </location>
</feature>
<dbReference type="NCBIfam" id="TIGR02916">
    <property type="entry name" value="PEP_his_kin"/>
    <property type="match status" value="1"/>
</dbReference>
<dbReference type="SUPFAM" id="SSF55781">
    <property type="entry name" value="GAF domain-like"/>
    <property type="match status" value="1"/>
</dbReference>
<keyword evidence="4" id="KW-0812">Transmembrane</keyword>
<dbReference type="RefSeq" id="WP_040040376.1">
    <property type="nucleotide sequence ID" value="NZ_JWJG01000028.1"/>
</dbReference>
<keyword evidence="4" id="KW-1133">Transmembrane helix</keyword>
<dbReference type="InterPro" id="IPR029016">
    <property type="entry name" value="GAF-like_dom_sf"/>
</dbReference>
<dbReference type="InterPro" id="IPR014265">
    <property type="entry name" value="XrtA/PrsK"/>
</dbReference>
<dbReference type="Pfam" id="PF02518">
    <property type="entry name" value="HATPase_c"/>
    <property type="match status" value="1"/>
</dbReference>
<dbReference type="PANTHER" id="PTHR43547">
    <property type="entry name" value="TWO-COMPONENT HISTIDINE KINASE"/>
    <property type="match status" value="1"/>
</dbReference>
<dbReference type="EMBL" id="JWJG01000028">
    <property type="protein sequence ID" value="KIF81552.1"/>
    <property type="molecule type" value="Genomic_DNA"/>
</dbReference>
<sequence>MSTSIVAASYVLAALAFLILSLLLLTRWRARLHAAELAGACLLTAAWGASTVAVAMEGQSLIWLSEVLEILRSAAWAFFLLSVLGQLRTGKRSMSTASVFPLAGIGLFCFLLLGATIFLRINPAYIGGAGGFMVIIVGRTAAAVLNMLLVEQLYRNSAQEERWAIKYACLGIGGLFAYDFYLYSDAMLFHRINLEIWAARGLADALTAPLIAISAARNPRWSKALAISRTVLFHSAVIIGSAAYLLAMAAAGYYLRLFGGTWGTVMQVAFLFGAAILLFAALFSGSARAWLRVFISKHFYSYRYDYREEWIRFTRALSDAGAGLNERTIEAIAQPMESPSGALFLRKDDSGACESVTHWNMPPIHHAAPLDGSLCGYLENTQWVIDLQEYEACPEKYEGLILPEWLANMRAAWLVVPLLLERQLFGFVVLGRPRSRMKLNWEAIDLLKIAGAQAASYLAQRESQHALMVARQFESYTRMSTFIVHDLKNLISQLSLMLTNAERHKDNPEFQADMLETVDLSVKKMKLLLQKLSRGPETDTFAPVLLTDILMQAVQQKSSFDFKPVLHLDTPDLVVLADHARLERVLGHLVQNAIEATPRSGTVAVRLCRSGDHAVIEVQDSGHGMTEEFIRDKLFTPFESTKTAGMGIGVFESRAYVRLLGGEIDVHSVPSCGTTFRVSLPIHQYDHKFAAAAA</sequence>
<feature type="transmembrane region" description="Helical" evidence="4">
    <location>
        <begin position="163"/>
        <end position="184"/>
    </location>
</feature>
<feature type="transmembrane region" description="Helical" evidence="4">
    <location>
        <begin position="125"/>
        <end position="151"/>
    </location>
</feature>
<feature type="transmembrane region" description="Helical" evidence="4">
    <location>
        <begin position="6"/>
        <end position="25"/>
    </location>
</feature>
<comment type="caution">
    <text evidence="6">The sequence shown here is derived from an EMBL/GenBank/DDBJ whole genome shotgun (WGS) entry which is preliminary data.</text>
</comment>
<keyword evidence="7" id="KW-1185">Reference proteome</keyword>
<dbReference type="OrthoDB" id="9785691at2"/>
<dbReference type="Pfam" id="PF01590">
    <property type="entry name" value="GAF"/>
    <property type="match status" value="1"/>
</dbReference>
<evidence type="ECO:0000256" key="3">
    <source>
        <dbReference type="ARBA" id="ARBA00022553"/>
    </source>
</evidence>
<feature type="transmembrane region" description="Helical" evidence="4">
    <location>
        <begin position="267"/>
        <end position="291"/>
    </location>
</feature>
<feature type="transmembrane region" description="Helical" evidence="4">
    <location>
        <begin position="236"/>
        <end position="255"/>
    </location>
</feature>
<name>A0A0C1YM28_9BURK</name>
<dbReference type="InterPro" id="IPR036890">
    <property type="entry name" value="HATPase_C_sf"/>
</dbReference>
<proteinExistence type="predicted"/>
<comment type="catalytic activity">
    <reaction evidence="1">
        <text>ATP + protein L-histidine = ADP + protein N-phospho-L-histidine.</text>
        <dbReference type="EC" id="2.7.13.3"/>
    </reaction>
</comment>
<evidence type="ECO:0000256" key="4">
    <source>
        <dbReference type="SAM" id="Phobius"/>
    </source>
</evidence>
<dbReference type="SMART" id="SM00387">
    <property type="entry name" value="HATPase_c"/>
    <property type="match status" value="1"/>
</dbReference>
<keyword evidence="6" id="KW-0808">Transferase</keyword>
<dbReference type="PRINTS" id="PR00344">
    <property type="entry name" value="BCTRLSENSOR"/>
</dbReference>
<reference evidence="6 7" key="1">
    <citation type="submission" date="2014-12" db="EMBL/GenBank/DDBJ databases">
        <title>Denitrispirillum autotrophicum gen. nov., sp. nov., Denitrifying, Facultatively Autotrophic Bacteria Isolated from Rice Paddy Soil.</title>
        <authorList>
            <person name="Ishii S."/>
            <person name="Ashida N."/>
            <person name="Ohno H."/>
            <person name="Otsuka S."/>
            <person name="Yokota A."/>
            <person name="Senoo K."/>
        </authorList>
    </citation>
    <scope>NUCLEOTIDE SEQUENCE [LARGE SCALE GENOMIC DNA]</scope>
    <source>
        <strain evidence="6 7">TSA66</strain>
    </source>
</reference>
<dbReference type="InterPro" id="IPR004358">
    <property type="entry name" value="Sig_transdc_His_kin-like_C"/>
</dbReference>
<keyword evidence="3" id="KW-0597">Phosphoprotein</keyword>
<feature type="domain" description="Histidine kinase" evidence="5">
    <location>
        <begin position="482"/>
        <end position="684"/>
    </location>
</feature>
<gene>
    <name evidence="6" type="ORF">TSA66_13250</name>
</gene>
<feature type="transmembrane region" description="Helical" evidence="4">
    <location>
        <begin position="37"/>
        <end position="56"/>
    </location>
</feature>
<keyword evidence="6" id="KW-0418">Kinase</keyword>
<protein>
    <recommendedName>
        <fullName evidence="2">histidine kinase</fullName>
        <ecNumber evidence="2">2.7.13.3</ecNumber>
    </recommendedName>
</protein>
<dbReference type="GO" id="GO:0000155">
    <property type="term" value="F:phosphorelay sensor kinase activity"/>
    <property type="evidence" value="ECO:0007669"/>
    <property type="project" value="TreeGrafter"/>
</dbReference>
<evidence type="ECO:0000313" key="7">
    <source>
        <dbReference type="Proteomes" id="UP000031572"/>
    </source>
</evidence>
<dbReference type="Gene3D" id="3.30.450.40">
    <property type="match status" value="1"/>
</dbReference>
<dbReference type="SUPFAM" id="SSF55874">
    <property type="entry name" value="ATPase domain of HSP90 chaperone/DNA topoisomerase II/histidine kinase"/>
    <property type="match status" value="1"/>
</dbReference>
<dbReference type="InterPro" id="IPR005467">
    <property type="entry name" value="His_kinase_dom"/>
</dbReference>